<accession>A0A934WRX7</accession>
<dbReference type="RefSeq" id="WP_201427655.1">
    <property type="nucleotide sequence ID" value="NZ_JAEQMG010000087.1"/>
</dbReference>
<comment type="caution">
    <text evidence="1">The sequence shown here is derived from an EMBL/GenBank/DDBJ whole genome shotgun (WGS) entry which is preliminary data.</text>
</comment>
<dbReference type="AlphaFoldDB" id="A0A934WRX7"/>
<organism evidence="1 2">
    <name type="scientific">Ruminococcus difficilis</name>
    <dbReference type="NCBI Taxonomy" id="2763069"/>
    <lineage>
        <taxon>Bacteria</taxon>
        <taxon>Bacillati</taxon>
        <taxon>Bacillota</taxon>
        <taxon>Clostridia</taxon>
        <taxon>Eubacteriales</taxon>
        <taxon>Oscillospiraceae</taxon>
        <taxon>Ruminococcus</taxon>
    </lineage>
</organism>
<reference evidence="1" key="1">
    <citation type="submission" date="2021-01" db="EMBL/GenBank/DDBJ databases">
        <title>Genome public.</title>
        <authorList>
            <person name="Liu C."/>
            <person name="Sun Q."/>
        </authorList>
    </citation>
    <scope>NUCLEOTIDE SEQUENCE</scope>
    <source>
        <strain evidence="1">M6</strain>
    </source>
</reference>
<keyword evidence="2" id="KW-1185">Reference proteome</keyword>
<dbReference type="EMBL" id="JAEQMG010000087">
    <property type="protein sequence ID" value="MBK6088823.1"/>
    <property type="molecule type" value="Genomic_DNA"/>
</dbReference>
<protein>
    <submittedName>
        <fullName evidence="1">Uncharacterized protein</fullName>
    </submittedName>
</protein>
<evidence type="ECO:0000313" key="2">
    <source>
        <dbReference type="Proteomes" id="UP000633365"/>
    </source>
</evidence>
<name>A0A934WRX7_9FIRM</name>
<evidence type="ECO:0000313" key="1">
    <source>
        <dbReference type="EMBL" id="MBK6088823.1"/>
    </source>
</evidence>
<gene>
    <name evidence="1" type="ORF">JKK62_09215</name>
</gene>
<proteinExistence type="predicted"/>
<sequence>MKNSFKAFSAFLIAVFSSYDQYQASKRFYYNGDSEAELNAAASALKSITDHINGKTT</sequence>
<dbReference type="Proteomes" id="UP000633365">
    <property type="component" value="Unassembled WGS sequence"/>
</dbReference>